<reference evidence="5 6" key="1">
    <citation type="submission" date="2018-02" db="EMBL/GenBank/DDBJ databases">
        <title>Genomic Encyclopedia of Archaeal and Bacterial Type Strains, Phase II (KMG-II): from individual species to whole genera.</title>
        <authorList>
            <person name="Goeker M."/>
        </authorList>
    </citation>
    <scope>NUCLEOTIDE SEQUENCE [LARGE SCALE GENOMIC DNA]</scope>
    <source>
        <strain evidence="5 6">DSM 3808</strain>
    </source>
</reference>
<dbReference type="EMBL" id="PTJA01000005">
    <property type="protein sequence ID" value="PPK80861.1"/>
    <property type="molecule type" value="Genomic_DNA"/>
</dbReference>
<evidence type="ECO:0000256" key="2">
    <source>
        <dbReference type="ARBA" id="ARBA00023125"/>
    </source>
</evidence>
<dbReference type="Proteomes" id="UP000237749">
    <property type="component" value="Unassembled WGS sequence"/>
</dbReference>
<evidence type="ECO:0000256" key="1">
    <source>
        <dbReference type="ARBA" id="ARBA00023015"/>
    </source>
</evidence>
<dbReference type="GO" id="GO:0003700">
    <property type="term" value="F:DNA-binding transcription factor activity"/>
    <property type="evidence" value="ECO:0007669"/>
    <property type="project" value="InterPro"/>
</dbReference>
<dbReference type="PANTHER" id="PTHR38445:SF12">
    <property type="entry name" value="GNTR-FAMILY TRANSCRIPTIONAL REGULATOR"/>
    <property type="match status" value="1"/>
</dbReference>
<feature type="domain" description="HTH gntR-type" evidence="4">
    <location>
        <begin position="23"/>
        <end position="91"/>
    </location>
</feature>
<dbReference type="InterPro" id="IPR036390">
    <property type="entry name" value="WH_DNA-bd_sf"/>
</dbReference>
<dbReference type="AlphaFoldDB" id="A0A2S6HSY8"/>
<dbReference type="InterPro" id="IPR036388">
    <property type="entry name" value="WH-like_DNA-bd_sf"/>
</dbReference>
<protein>
    <submittedName>
        <fullName evidence="5">DNA-binding transcriptional regulator YhcF (GntR family)</fullName>
    </submittedName>
</protein>
<dbReference type="InterPro" id="IPR000524">
    <property type="entry name" value="Tscrpt_reg_HTH_GntR"/>
</dbReference>
<accession>A0A2S6HSY8</accession>
<proteinExistence type="predicted"/>
<dbReference type="SMART" id="SM00345">
    <property type="entry name" value="HTH_GNTR"/>
    <property type="match status" value="1"/>
</dbReference>
<dbReference type="PANTHER" id="PTHR38445">
    <property type="entry name" value="HTH-TYPE TRANSCRIPTIONAL REPRESSOR YTRA"/>
    <property type="match status" value="1"/>
</dbReference>
<evidence type="ECO:0000313" key="5">
    <source>
        <dbReference type="EMBL" id="PPK80861.1"/>
    </source>
</evidence>
<evidence type="ECO:0000256" key="3">
    <source>
        <dbReference type="ARBA" id="ARBA00023163"/>
    </source>
</evidence>
<gene>
    <name evidence="5" type="ORF">BXY41_10577</name>
</gene>
<keyword evidence="6" id="KW-1185">Reference proteome</keyword>
<dbReference type="CDD" id="cd07377">
    <property type="entry name" value="WHTH_GntR"/>
    <property type="match status" value="1"/>
</dbReference>
<name>A0A2S6HSY8_9FIRM</name>
<sequence>MCITDITKDGEKMILQIDFNSEEAIYIQLRNQIIIGIATESIREGDPLPSVRQMADNIGINMHTVNKAYSVLKQEGFVKLDRRKGAVVSLDVDKIQVLDEMRRDLSVVLARGICKNISCDEVHQLVDEIFQSFMKSQR</sequence>
<keyword evidence="1" id="KW-0805">Transcription regulation</keyword>
<dbReference type="SUPFAM" id="SSF46785">
    <property type="entry name" value="Winged helix' DNA-binding domain"/>
    <property type="match status" value="1"/>
</dbReference>
<keyword evidence="3" id="KW-0804">Transcription</keyword>
<dbReference type="PROSITE" id="PS50949">
    <property type="entry name" value="HTH_GNTR"/>
    <property type="match status" value="1"/>
</dbReference>
<dbReference type="Pfam" id="PF00392">
    <property type="entry name" value="GntR"/>
    <property type="match status" value="1"/>
</dbReference>
<evidence type="ECO:0000259" key="4">
    <source>
        <dbReference type="PROSITE" id="PS50949"/>
    </source>
</evidence>
<dbReference type="GO" id="GO:0003677">
    <property type="term" value="F:DNA binding"/>
    <property type="evidence" value="ECO:0007669"/>
    <property type="project" value="UniProtKB-KW"/>
</dbReference>
<organism evidence="5 6">
    <name type="scientific">Lacrimispora xylanisolvens</name>
    <dbReference type="NCBI Taxonomy" id="384636"/>
    <lineage>
        <taxon>Bacteria</taxon>
        <taxon>Bacillati</taxon>
        <taxon>Bacillota</taxon>
        <taxon>Clostridia</taxon>
        <taxon>Lachnospirales</taxon>
        <taxon>Lachnospiraceae</taxon>
        <taxon>Lacrimispora</taxon>
    </lineage>
</organism>
<comment type="caution">
    <text evidence="5">The sequence shown here is derived from an EMBL/GenBank/DDBJ whole genome shotgun (WGS) entry which is preliminary data.</text>
</comment>
<dbReference type="Gene3D" id="1.10.10.10">
    <property type="entry name" value="Winged helix-like DNA-binding domain superfamily/Winged helix DNA-binding domain"/>
    <property type="match status" value="1"/>
</dbReference>
<evidence type="ECO:0000313" key="6">
    <source>
        <dbReference type="Proteomes" id="UP000237749"/>
    </source>
</evidence>
<keyword evidence="2 5" id="KW-0238">DNA-binding</keyword>